<dbReference type="InterPro" id="IPR046341">
    <property type="entry name" value="SET_dom_sf"/>
</dbReference>
<dbReference type="AlphaFoldDB" id="A0A0L0HH39"/>
<dbReference type="GO" id="GO:0000785">
    <property type="term" value="C:chromatin"/>
    <property type="evidence" value="ECO:0007669"/>
    <property type="project" value="TreeGrafter"/>
</dbReference>
<feature type="domain" description="SET" evidence="7">
    <location>
        <begin position="98"/>
        <end position="271"/>
    </location>
</feature>
<dbReference type="SUPFAM" id="SSF47370">
    <property type="entry name" value="Bromodomain"/>
    <property type="match status" value="1"/>
</dbReference>
<dbReference type="InterPro" id="IPR018359">
    <property type="entry name" value="Bromodomain_CS"/>
</dbReference>
<comment type="subcellular location">
    <subcellularLocation>
        <location evidence="1">Nucleus</location>
    </subcellularLocation>
</comment>
<feature type="compositionally biased region" description="Polar residues" evidence="5">
    <location>
        <begin position="487"/>
        <end position="501"/>
    </location>
</feature>
<keyword evidence="2 4" id="KW-0103">Bromodomain</keyword>
<dbReference type="VEuPathDB" id="FungiDB:SPPG_04534"/>
<dbReference type="GeneID" id="27687979"/>
<dbReference type="Gene3D" id="2.170.270.10">
    <property type="entry name" value="SET domain"/>
    <property type="match status" value="1"/>
</dbReference>
<feature type="region of interest" description="Disordered" evidence="5">
    <location>
        <begin position="945"/>
        <end position="965"/>
    </location>
</feature>
<keyword evidence="3" id="KW-0539">Nucleus</keyword>
<sequence>MDGRTGKRGHDGFVRPNLSPLAHLAKQEQMRRWKGPEIQCYQLHGVSSNRASCNVISGAKTVAVHSWSTIIKLFVAHVYQIDDYEKFKPGMEESPDPFPIEPCCSIIPVSEDDPRQELRGHKKVIADMDIKRNQVIGVFEGKTMFEAEQLYSVNVLNRLQNERNTVEYASVADVEYQLNPNDVKEFPMNASEKGTFKCPLIVKGEETTGYYKWTTELNDFRLDPFNLRGLGDGEGQPNVKLVEVILFNWPHIFVMARSDIAKGEELLLDYGQETWSTIRSAYRDWKVVENMMNDIVKPLGENLQRINTLLQRVSAKQAELEDSIQSLGKIFRMENAAEEDRLDAAHVDSALEDLAVAVRSLFEPTSMQINPKIRDLRNRLQLIRDVITPLTNSASIADGLMDIASDVSKSSTRSNGPNSIKESMSNTRGRSSSHDHEHHQSLVHTLVQGSSSRHDAGAGRLHGLNDSLPVALENGTFATDGPEDLYRSTTRPATVSPTRSDQSLKRGRASSVASTVTPVKRAKMIFRHKTDTVVQRLCGAVLADLLRANGSDVFAEPVDLERFPQYLDFVDQPMDFGTIGAKLDDNCYTKIQDFVKDVLLVFINCRKFNAPETGYPQIADSFEKLFQRRLSETISFCRECEGLVENSVCTECHAKVRRSQQSSGMAMQELIKKFFGLAPGQRVVAQWPENNVFYEGRIVSRQALDKYIVDFGDVEEEIKADRILISPEPGLDSAQLLPAHAKVLALLPSQLDEWEEERIYRKFLPAHVLSSNVESVDIKFFMGLMTTRQRKEVIRIDQDLYRILIDEIREKADAASVPPAKVVKKGKKAMAHVIIPKVTPKVEEPSSPVHTTRDQAFSTKSPEGTHHQPPSSAEAIVDPSGPVHTPLPIITLPNSVPAVENNKSRTPAARTPKSSLRSSPRSNRSVKYKVLPMTMTLKQLREARYTQDDVTSDDDDEIDRSEKETRETDMEFVDSDSDVMVVEADERDQKGEIIEVQGSSNGPILVDDTERREMVTSHEGVYIVD</sequence>
<dbReference type="GO" id="GO:0005634">
    <property type="term" value="C:nucleus"/>
    <property type="evidence" value="ECO:0007669"/>
    <property type="project" value="UniProtKB-SubCell"/>
</dbReference>
<dbReference type="InterPro" id="IPR001214">
    <property type="entry name" value="SET_dom"/>
</dbReference>
<evidence type="ECO:0000256" key="2">
    <source>
        <dbReference type="ARBA" id="ARBA00023117"/>
    </source>
</evidence>
<gene>
    <name evidence="8" type="ORF">SPPG_04534</name>
</gene>
<evidence type="ECO:0000313" key="9">
    <source>
        <dbReference type="Proteomes" id="UP000053201"/>
    </source>
</evidence>
<dbReference type="GO" id="GO:0006325">
    <property type="term" value="P:chromatin organization"/>
    <property type="evidence" value="ECO:0007669"/>
    <property type="project" value="UniProtKB-ARBA"/>
</dbReference>
<evidence type="ECO:0000313" key="8">
    <source>
        <dbReference type="EMBL" id="KND00195.1"/>
    </source>
</evidence>
<dbReference type="InterPro" id="IPR032770">
    <property type="entry name" value="DUF4537"/>
</dbReference>
<protein>
    <recommendedName>
        <fullName evidence="10">Bromo domain-containing protein</fullName>
    </recommendedName>
</protein>
<dbReference type="Proteomes" id="UP000053201">
    <property type="component" value="Unassembled WGS sequence"/>
</dbReference>
<evidence type="ECO:0000256" key="4">
    <source>
        <dbReference type="PROSITE-ProRule" id="PRU00035"/>
    </source>
</evidence>
<feature type="region of interest" description="Disordered" evidence="5">
    <location>
        <begin position="407"/>
        <end position="459"/>
    </location>
</feature>
<feature type="compositionally biased region" description="Polar residues" evidence="5">
    <location>
        <begin position="407"/>
        <end position="430"/>
    </location>
</feature>
<evidence type="ECO:0000259" key="6">
    <source>
        <dbReference type="PROSITE" id="PS50014"/>
    </source>
</evidence>
<dbReference type="InterPro" id="IPR001487">
    <property type="entry name" value="Bromodomain"/>
</dbReference>
<dbReference type="RefSeq" id="XP_016608234.1">
    <property type="nucleotide sequence ID" value="XM_016752768.1"/>
</dbReference>
<name>A0A0L0HH39_SPIPD</name>
<dbReference type="PROSITE" id="PS00633">
    <property type="entry name" value="BROMODOMAIN_1"/>
    <property type="match status" value="1"/>
</dbReference>
<evidence type="ECO:0000256" key="1">
    <source>
        <dbReference type="ARBA" id="ARBA00004123"/>
    </source>
</evidence>
<feature type="compositionally biased region" description="Low complexity" evidence="5">
    <location>
        <begin position="914"/>
        <end position="925"/>
    </location>
</feature>
<dbReference type="Pfam" id="PF15057">
    <property type="entry name" value="DUF4537"/>
    <property type="match status" value="1"/>
</dbReference>
<dbReference type="OrthoDB" id="332390at2759"/>
<dbReference type="PANTHER" id="PTHR45915">
    <property type="entry name" value="TRANSCRIPTION INTERMEDIARY FACTOR"/>
    <property type="match status" value="1"/>
</dbReference>
<dbReference type="Gene3D" id="2.30.30.140">
    <property type="match status" value="1"/>
</dbReference>
<dbReference type="SUPFAM" id="SSF82199">
    <property type="entry name" value="SET domain"/>
    <property type="match status" value="1"/>
</dbReference>
<reference evidence="8 9" key="1">
    <citation type="submission" date="2009-08" db="EMBL/GenBank/DDBJ databases">
        <title>The Genome Sequence of Spizellomyces punctatus strain DAOM BR117.</title>
        <authorList>
            <consortium name="The Broad Institute Genome Sequencing Platform"/>
            <person name="Russ C."/>
            <person name="Cuomo C."/>
            <person name="Shea T."/>
            <person name="Young S.K."/>
            <person name="Zeng Q."/>
            <person name="Koehrsen M."/>
            <person name="Haas B."/>
            <person name="Borodovsky M."/>
            <person name="Guigo R."/>
            <person name="Alvarado L."/>
            <person name="Berlin A."/>
            <person name="Bochicchio J."/>
            <person name="Borenstein D."/>
            <person name="Chapman S."/>
            <person name="Chen Z."/>
            <person name="Engels R."/>
            <person name="Freedman E."/>
            <person name="Gellesch M."/>
            <person name="Goldberg J."/>
            <person name="Griggs A."/>
            <person name="Gujja S."/>
            <person name="Heiman D."/>
            <person name="Hepburn T."/>
            <person name="Howarth C."/>
            <person name="Jen D."/>
            <person name="Larson L."/>
            <person name="Lewis B."/>
            <person name="Mehta T."/>
            <person name="Park D."/>
            <person name="Pearson M."/>
            <person name="Roberts A."/>
            <person name="Saif S."/>
            <person name="Shenoy N."/>
            <person name="Sisk P."/>
            <person name="Stolte C."/>
            <person name="Sykes S."/>
            <person name="Thomson T."/>
            <person name="Walk T."/>
            <person name="White J."/>
            <person name="Yandava C."/>
            <person name="Burger G."/>
            <person name="Gray M.W."/>
            <person name="Holland P.W.H."/>
            <person name="King N."/>
            <person name="Lang F.B.F."/>
            <person name="Roger A.J."/>
            <person name="Ruiz-Trillo I."/>
            <person name="Lander E."/>
            <person name="Nusbaum C."/>
        </authorList>
    </citation>
    <scope>NUCLEOTIDE SEQUENCE [LARGE SCALE GENOMIC DNA]</scope>
    <source>
        <strain evidence="8 9">DAOM BR117</strain>
    </source>
</reference>
<evidence type="ECO:0000259" key="7">
    <source>
        <dbReference type="PROSITE" id="PS50280"/>
    </source>
</evidence>
<dbReference type="SUPFAM" id="SSF63748">
    <property type="entry name" value="Tudor/PWWP/MBT"/>
    <property type="match status" value="1"/>
</dbReference>
<dbReference type="STRING" id="645134.A0A0L0HH39"/>
<feature type="compositionally biased region" description="Acidic residues" evidence="5">
    <location>
        <begin position="950"/>
        <end position="959"/>
    </location>
</feature>
<evidence type="ECO:0000256" key="3">
    <source>
        <dbReference type="ARBA" id="ARBA00023242"/>
    </source>
</evidence>
<dbReference type="Gene3D" id="1.20.920.10">
    <property type="entry name" value="Bromodomain-like"/>
    <property type="match status" value="1"/>
</dbReference>
<feature type="compositionally biased region" description="Polar residues" evidence="5">
    <location>
        <begin position="848"/>
        <end position="862"/>
    </location>
</feature>
<dbReference type="PROSITE" id="PS50014">
    <property type="entry name" value="BROMODOMAIN_2"/>
    <property type="match status" value="1"/>
</dbReference>
<evidence type="ECO:0008006" key="10">
    <source>
        <dbReference type="Google" id="ProtNLM"/>
    </source>
</evidence>
<dbReference type="EMBL" id="KQ257456">
    <property type="protein sequence ID" value="KND00195.1"/>
    <property type="molecule type" value="Genomic_DNA"/>
</dbReference>
<dbReference type="SMART" id="SM00297">
    <property type="entry name" value="BROMO"/>
    <property type="match status" value="1"/>
</dbReference>
<proteinExistence type="predicted"/>
<dbReference type="InParanoid" id="A0A0L0HH39"/>
<feature type="domain" description="Bromo" evidence="6">
    <location>
        <begin position="546"/>
        <end position="616"/>
    </location>
</feature>
<dbReference type="Pfam" id="PF00439">
    <property type="entry name" value="Bromodomain"/>
    <property type="match status" value="1"/>
</dbReference>
<feature type="region of interest" description="Disordered" evidence="5">
    <location>
        <begin position="836"/>
        <end position="926"/>
    </location>
</feature>
<feature type="region of interest" description="Disordered" evidence="5">
    <location>
        <begin position="479"/>
        <end position="512"/>
    </location>
</feature>
<dbReference type="eggNOG" id="KOG1472">
    <property type="taxonomic scope" value="Eukaryota"/>
</dbReference>
<dbReference type="CDD" id="cd08161">
    <property type="entry name" value="SET"/>
    <property type="match status" value="1"/>
</dbReference>
<accession>A0A0L0HH39</accession>
<dbReference type="InterPro" id="IPR036427">
    <property type="entry name" value="Bromodomain-like_sf"/>
</dbReference>
<keyword evidence="9" id="KW-1185">Reference proteome</keyword>
<dbReference type="PROSITE" id="PS50280">
    <property type="entry name" value="SET"/>
    <property type="match status" value="1"/>
</dbReference>
<organism evidence="8 9">
    <name type="scientific">Spizellomyces punctatus (strain DAOM BR117)</name>
    <dbReference type="NCBI Taxonomy" id="645134"/>
    <lineage>
        <taxon>Eukaryota</taxon>
        <taxon>Fungi</taxon>
        <taxon>Fungi incertae sedis</taxon>
        <taxon>Chytridiomycota</taxon>
        <taxon>Chytridiomycota incertae sedis</taxon>
        <taxon>Chytridiomycetes</taxon>
        <taxon>Spizellomycetales</taxon>
        <taxon>Spizellomycetaceae</taxon>
        <taxon>Spizellomyces</taxon>
    </lineage>
</organism>
<dbReference type="PANTHER" id="PTHR45915:SF2">
    <property type="entry name" value="TOUTATIS, ISOFORM E"/>
    <property type="match status" value="1"/>
</dbReference>
<evidence type="ECO:0000256" key="5">
    <source>
        <dbReference type="SAM" id="MobiDB-lite"/>
    </source>
</evidence>
<dbReference type="PRINTS" id="PR00503">
    <property type="entry name" value="BROMODOMAIN"/>
</dbReference>